<keyword evidence="2" id="KW-1185">Reference proteome</keyword>
<name>A0ABQ5IQU8_9ASTR</name>
<protein>
    <recommendedName>
        <fullName evidence="3">Retrotransposon gag domain-containing protein</fullName>
    </recommendedName>
</protein>
<reference evidence="1" key="1">
    <citation type="journal article" date="2022" name="Int. J. Mol. Sci.">
        <title>Draft Genome of Tanacetum Coccineum: Genomic Comparison of Closely Related Tanacetum-Family Plants.</title>
        <authorList>
            <person name="Yamashiro T."/>
            <person name="Shiraishi A."/>
            <person name="Nakayama K."/>
            <person name="Satake H."/>
        </authorList>
    </citation>
    <scope>NUCLEOTIDE SEQUENCE</scope>
</reference>
<accession>A0ABQ5IQU8</accession>
<evidence type="ECO:0000313" key="2">
    <source>
        <dbReference type="Proteomes" id="UP001151760"/>
    </source>
</evidence>
<evidence type="ECO:0000313" key="1">
    <source>
        <dbReference type="EMBL" id="GJU02637.1"/>
    </source>
</evidence>
<comment type="caution">
    <text evidence="1">The sequence shown here is derived from an EMBL/GenBank/DDBJ whole genome shotgun (WGS) entry which is preliminary data.</text>
</comment>
<organism evidence="1 2">
    <name type="scientific">Tanacetum coccineum</name>
    <dbReference type="NCBI Taxonomy" id="301880"/>
    <lineage>
        <taxon>Eukaryota</taxon>
        <taxon>Viridiplantae</taxon>
        <taxon>Streptophyta</taxon>
        <taxon>Embryophyta</taxon>
        <taxon>Tracheophyta</taxon>
        <taxon>Spermatophyta</taxon>
        <taxon>Magnoliopsida</taxon>
        <taxon>eudicotyledons</taxon>
        <taxon>Gunneridae</taxon>
        <taxon>Pentapetalae</taxon>
        <taxon>asterids</taxon>
        <taxon>campanulids</taxon>
        <taxon>Asterales</taxon>
        <taxon>Asteraceae</taxon>
        <taxon>Asteroideae</taxon>
        <taxon>Anthemideae</taxon>
        <taxon>Anthemidinae</taxon>
        <taxon>Tanacetum</taxon>
    </lineage>
</organism>
<gene>
    <name evidence="1" type="ORF">Tco_1112975</name>
</gene>
<dbReference type="EMBL" id="BQNB010021081">
    <property type="protein sequence ID" value="GJU02637.1"/>
    <property type="molecule type" value="Genomic_DNA"/>
</dbReference>
<dbReference type="Proteomes" id="UP001151760">
    <property type="component" value="Unassembled WGS sequence"/>
</dbReference>
<evidence type="ECO:0008006" key="3">
    <source>
        <dbReference type="Google" id="ProtNLM"/>
    </source>
</evidence>
<sequence>MAPATRSSTNQSDLDPIVAQLAAIAARLESMETVKEDVAALKSHVEIRGKSYSDNHGENAEKVDVASMHVEGEALDLKSWLSADQTIILWEELVPQKFFGPAEFQNRDEYLCSIKQMGSVQEYRAGVC</sequence>
<proteinExistence type="predicted"/>
<reference evidence="1" key="2">
    <citation type="submission" date="2022-01" db="EMBL/GenBank/DDBJ databases">
        <authorList>
            <person name="Yamashiro T."/>
            <person name="Shiraishi A."/>
            <person name="Satake H."/>
            <person name="Nakayama K."/>
        </authorList>
    </citation>
    <scope>NUCLEOTIDE SEQUENCE</scope>
</reference>